<evidence type="ECO:0000313" key="2">
    <source>
        <dbReference type="EMBL" id="NLR93538.1"/>
    </source>
</evidence>
<dbReference type="EMBL" id="JABAIL010000007">
    <property type="protein sequence ID" value="NLR93538.1"/>
    <property type="molecule type" value="Genomic_DNA"/>
</dbReference>
<reference evidence="2 3" key="1">
    <citation type="submission" date="2020-04" db="EMBL/GenBank/DDBJ databases">
        <title>Flammeovirga sp. SR4, a novel species isolated from seawater.</title>
        <authorList>
            <person name="Wang X."/>
        </authorList>
    </citation>
    <scope>NUCLEOTIDE SEQUENCE [LARGE SCALE GENOMIC DNA]</scope>
    <source>
        <strain evidence="2 3">SR4</strain>
    </source>
</reference>
<dbReference type="Proteomes" id="UP000585050">
    <property type="component" value="Unassembled WGS sequence"/>
</dbReference>
<dbReference type="GO" id="GO:0005737">
    <property type="term" value="C:cytoplasm"/>
    <property type="evidence" value="ECO:0007669"/>
    <property type="project" value="TreeGrafter"/>
</dbReference>
<dbReference type="InterPro" id="IPR002931">
    <property type="entry name" value="Transglutaminase-like"/>
</dbReference>
<dbReference type="InterPro" id="IPR052557">
    <property type="entry name" value="CAP/Cytokinesis_protein"/>
</dbReference>
<sequence>MKNLHFFYLFFIFPFFTVAQDLSKVDEIVIDKLLKIKNIEHLSEKINHTFTSDLEKVRAIYCYIGNTIAYDVEAWQRPSQPFSYTYSNEAEKQKILEEYKYNTAEKTLREAKGVCDGYSKLFEVLCVKVGVECQTIEGTSKAFISDLKKSNPKQITNDHAWNVIKIDDQWHLIDVTWASGGIDENLKFYKKYTDIYFMMDPEQFVLNHYPSDQKWTLCDITKQQFLDFPIYYLSYFENNIKLISPKSKVFSDKKGGQLVFEKGTDVSQMLFGFSGDKYALDVEIEEIDSKILINVPSTEYRSELFTIFYKNESIVTFITN</sequence>
<dbReference type="InterPro" id="IPR038765">
    <property type="entry name" value="Papain-like_cys_pep_sf"/>
</dbReference>
<dbReference type="Gene3D" id="3.10.620.30">
    <property type="match status" value="1"/>
</dbReference>
<keyword evidence="3" id="KW-1185">Reference proteome</keyword>
<dbReference type="AlphaFoldDB" id="A0A7X8SNL6"/>
<evidence type="ECO:0000259" key="1">
    <source>
        <dbReference type="SMART" id="SM00460"/>
    </source>
</evidence>
<dbReference type="PANTHER" id="PTHR46333:SF2">
    <property type="entry name" value="CYTOKINESIS PROTEIN 3"/>
    <property type="match status" value="1"/>
</dbReference>
<proteinExistence type="predicted"/>
<comment type="caution">
    <text evidence="2">The sequence shown here is derived from an EMBL/GenBank/DDBJ whole genome shotgun (WGS) entry which is preliminary data.</text>
</comment>
<dbReference type="RefSeq" id="WP_168884254.1">
    <property type="nucleotide sequence ID" value="NZ_JABAIL010000007.1"/>
</dbReference>
<dbReference type="Pfam" id="PF01841">
    <property type="entry name" value="Transglut_core"/>
    <property type="match status" value="1"/>
</dbReference>
<evidence type="ECO:0000313" key="3">
    <source>
        <dbReference type="Proteomes" id="UP000585050"/>
    </source>
</evidence>
<dbReference type="SMART" id="SM00460">
    <property type="entry name" value="TGc"/>
    <property type="match status" value="1"/>
</dbReference>
<feature type="domain" description="Transglutaminase-like" evidence="1">
    <location>
        <begin position="107"/>
        <end position="177"/>
    </location>
</feature>
<gene>
    <name evidence="2" type="ORF">HGP29_20235</name>
</gene>
<organism evidence="2 3">
    <name type="scientific">Flammeovirga agarivorans</name>
    <dbReference type="NCBI Taxonomy" id="2726742"/>
    <lineage>
        <taxon>Bacteria</taxon>
        <taxon>Pseudomonadati</taxon>
        <taxon>Bacteroidota</taxon>
        <taxon>Cytophagia</taxon>
        <taxon>Cytophagales</taxon>
        <taxon>Flammeovirgaceae</taxon>
        <taxon>Flammeovirga</taxon>
    </lineage>
</organism>
<dbReference type="PANTHER" id="PTHR46333">
    <property type="entry name" value="CYTOKINESIS PROTEIN 3"/>
    <property type="match status" value="1"/>
</dbReference>
<accession>A0A7X8SNL6</accession>
<dbReference type="SUPFAM" id="SSF54001">
    <property type="entry name" value="Cysteine proteinases"/>
    <property type="match status" value="1"/>
</dbReference>
<protein>
    <recommendedName>
        <fullName evidence="1">Transglutaminase-like domain-containing protein</fullName>
    </recommendedName>
</protein>
<name>A0A7X8SNL6_9BACT</name>